<dbReference type="Proteomes" id="UP000443070">
    <property type="component" value="Unassembled WGS sequence"/>
</dbReference>
<evidence type="ECO:0000256" key="2">
    <source>
        <dbReference type="ARBA" id="ARBA00022481"/>
    </source>
</evidence>
<name>A0A7X2XEQ8_9FIRM</name>
<comment type="caution">
    <text evidence="7">The sequence shown here is derived from an EMBL/GenBank/DDBJ whole genome shotgun (WGS) entry which is preliminary data.</text>
</comment>
<dbReference type="InterPro" id="IPR012902">
    <property type="entry name" value="N_methyl_site"/>
</dbReference>
<dbReference type="InterPro" id="IPR000983">
    <property type="entry name" value="Bac_GSPG_pilin"/>
</dbReference>
<gene>
    <name evidence="7" type="ORF">GMD11_02610</name>
    <name evidence="8" type="ORF">GMD18_02610</name>
</gene>
<evidence type="ECO:0000256" key="1">
    <source>
        <dbReference type="ARBA" id="ARBA00004167"/>
    </source>
</evidence>
<reference evidence="9 10" key="1">
    <citation type="journal article" date="2019" name="Nat. Med.">
        <title>A library of human gut bacterial isolates paired with longitudinal multiomics data enables mechanistic microbiome research.</title>
        <authorList>
            <person name="Poyet M."/>
            <person name="Groussin M."/>
            <person name="Gibbons S.M."/>
            <person name="Avila-Pacheco J."/>
            <person name="Jiang X."/>
            <person name="Kearney S.M."/>
            <person name="Perrotta A.R."/>
            <person name="Berdy B."/>
            <person name="Zhao S."/>
            <person name="Lieberman T.D."/>
            <person name="Swanson P.K."/>
            <person name="Smith M."/>
            <person name="Roesemann S."/>
            <person name="Alexander J.E."/>
            <person name="Rich S.A."/>
            <person name="Livny J."/>
            <person name="Vlamakis H."/>
            <person name="Clish C."/>
            <person name="Bullock K."/>
            <person name="Deik A."/>
            <person name="Scott J."/>
            <person name="Pierce K.A."/>
            <person name="Xavier R.J."/>
            <person name="Alm E.J."/>
        </authorList>
    </citation>
    <scope>NUCLEOTIDE SEQUENCE [LARGE SCALE GENOMIC DNA]</scope>
    <source>
        <strain evidence="7 10">BIOML-A13</strain>
        <strain evidence="8 9">BIOML-A3</strain>
    </source>
</reference>
<accession>A0A7X2XEQ8</accession>
<protein>
    <submittedName>
        <fullName evidence="7">Prepilin-type N-terminal cleavage/methylation domain-containing protein</fullName>
    </submittedName>
</protein>
<feature type="transmembrane region" description="Helical" evidence="6">
    <location>
        <begin position="12"/>
        <end position="32"/>
    </location>
</feature>
<keyword evidence="3 6" id="KW-0812">Transmembrane</keyword>
<dbReference type="Pfam" id="PF07963">
    <property type="entry name" value="N_methyl"/>
    <property type="match status" value="1"/>
</dbReference>
<dbReference type="InterPro" id="IPR045584">
    <property type="entry name" value="Pilin-like"/>
</dbReference>
<dbReference type="PANTHER" id="PTHR30093:SF44">
    <property type="entry name" value="TYPE II SECRETION SYSTEM CORE PROTEIN G"/>
    <property type="match status" value="1"/>
</dbReference>
<evidence type="ECO:0000256" key="6">
    <source>
        <dbReference type="SAM" id="Phobius"/>
    </source>
</evidence>
<dbReference type="GO" id="GO:0015628">
    <property type="term" value="P:protein secretion by the type II secretion system"/>
    <property type="evidence" value="ECO:0007669"/>
    <property type="project" value="InterPro"/>
</dbReference>
<keyword evidence="4 6" id="KW-1133">Transmembrane helix</keyword>
<dbReference type="Gene3D" id="3.30.700.10">
    <property type="entry name" value="Glycoprotein, Type 4 Pilin"/>
    <property type="match status" value="1"/>
</dbReference>
<dbReference type="NCBIfam" id="TIGR02532">
    <property type="entry name" value="IV_pilin_GFxxxE"/>
    <property type="match status" value="1"/>
</dbReference>
<dbReference type="GO" id="GO:0015627">
    <property type="term" value="C:type II protein secretion system complex"/>
    <property type="evidence" value="ECO:0007669"/>
    <property type="project" value="InterPro"/>
</dbReference>
<proteinExistence type="predicted"/>
<dbReference type="Proteomes" id="UP000484547">
    <property type="component" value="Unassembled WGS sequence"/>
</dbReference>
<sequence length="145" mass="15332">MLLNFTKNRKGFTLVELVVVIAILGILAGLAIPRFMDATASARGARIVADMRTIDSAIMMYNAKTGNLPTSKDALTIDKTTGGVTSAIKVLAAWPTPPTGTAKVTAFNGSEVTLTAPSTNEYTLDVDNGRALYNGNTVDQILNNK</sequence>
<comment type="subcellular location">
    <subcellularLocation>
        <location evidence="1">Membrane</location>
        <topology evidence="1">Single-pass membrane protein</topology>
    </subcellularLocation>
</comment>
<organism evidence="7 10">
    <name type="scientific">Phascolarctobacterium faecium</name>
    <dbReference type="NCBI Taxonomy" id="33025"/>
    <lineage>
        <taxon>Bacteria</taxon>
        <taxon>Bacillati</taxon>
        <taxon>Bacillota</taxon>
        <taxon>Negativicutes</taxon>
        <taxon>Acidaminococcales</taxon>
        <taxon>Acidaminococcaceae</taxon>
        <taxon>Phascolarctobacterium</taxon>
    </lineage>
</organism>
<evidence type="ECO:0000313" key="10">
    <source>
        <dbReference type="Proteomes" id="UP000484547"/>
    </source>
</evidence>
<dbReference type="PROSITE" id="PS00409">
    <property type="entry name" value="PROKAR_NTER_METHYL"/>
    <property type="match status" value="1"/>
</dbReference>
<keyword evidence="5 6" id="KW-0472">Membrane</keyword>
<dbReference type="PRINTS" id="PR00813">
    <property type="entry name" value="BCTERIALGSPG"/>
</dbReference>
<keyword evidence="9" id="KW-1185">Reference proteome</keyword>
<dbReference type="PANTHER" id="PTHR30093">
    <property type="entry name" value="GENERAL SECRETION PATHWAY PROTEIN G"/>
    <property type="match status" value="1"/>
</dbReference>
<evidence type="ECO:0000256" key="3">
    <source>
        <dbReference type="ARBA" id="ARBA00022692"/>
    </source>
</evidence>
<keyword evidence="2" id="KW-0488">Methylation</keyword>
<evidence type="ECO:0000256" key="4">
    <source>
        <dbReference type="ARBA" id="ARBA00022989"/>
    </source>
</evidence>
<evidence type="ECO:0000313" key="9">
    <source>
        <dbReference type="Proteomes" id="UP000443070"/>
    </source>
</evidence>
<evidence type="ECO:0000313" key="8">
    <source>
        <dbReference type="EMBL" id="MTU03294.1"/>
    </source>
</evidence>
<dbReference type="GO" id="GO:0016020">
    <property type="term" value="C:membrane"/>
    <property type="evidence" value="ECO:0007669"/>
    <property type="project" value="UniProtKB-SubCell"/>
</dbReference>
<dbReference type="EMBL" id="WNBW01000001">
    <property type="protein sequence ID" value="MTU03294.1"/>
    <property type="molecule type" value="Genomic_DNA"/>
</dbReference>
<dbReference type="SUPFAM" id="SSF54523">
    <property type="entry name" value="Pili subunits"/>
    <property type="match status" value="1"/>
</dbReference>
<evidence type="ECO:0000313" key="7">
    <source>
        <dbReference type="EMBL" id="MTT75162.1"/>
    </source>
</evidence>
<evidence type="ECO:0000256" key="5">
    <source>
        <dbReference type="ARBA" id="ARBA00023136"/>
    </source>
</evidence>
<dbReference type="EMBL" id="WNBM01000001">
    <property type="protein sequence ID" value="MTT75162.1"/>
    <property type="molecule type" value="Genomic_DNA"/>
</dbReference>
<dbReference type="AlphaFoldDB" id="A0A7X2XEQ8"/>